<dbReference type="EMBL" id="KV878896">
    <property type="protein sequence ID" value="OJJ84754.1"/>
    <property type="molecule type" value="Genomic_DNA"/>
</dbReference>
<organism evidence="2 3">
    <name type="scientific">Aspergillus glaucus CBS 516.65</name>
    <dbReference type="NCBI Taxonomy" id="1160497"/>
    <lineage>
        <taxon>Eukaryota</taxon>
        <taxon>Fungi</taxon>
        <taxon>Dikarya</taxon>
        <taxon>Ascomycota</taxon>
        <taxon>Pezizomycotina</taxon>
        <taxon>Eurotiomycetes</taxon>
        <taxon>Eurotiomycetidae</taxon>
        <taxon>Eurotiales</taxon>
        <taxon>Aspergillaceae</taxon>
        <taxon>Aspergillus</taxon>
        <taxon>Aspergillus subgen. Aspergillus</taxon>
    </lineage>
</organism>
<feature type="region of interest" description="Disordered" evidence="1">
    <location>
        <begin position="346"/>
        <end position="375"/>
    </location>
</feature>
<dbReference type="OrthoDB" id="10452541at2759"/>
<dbReference type="GeneID" id="34460797"/>
<dbReference type="VEuPathDB" id="FungiDB:ASPGLDRAFT_35225"/>
<name>A0A1L9VLI4_ASPGL</name>
<feature type="region of interest" description="Disordered" evidence="1">
    <location>
        <begin position="476"/>
        <end position="512"/>
    </location>
</feature>
<gene>
    <name evidence="2" type="ORF">ASPGLDRAFT_35225</name>
</gene>
<keyword evidence="3" id="KW-1185">Reference proteome</keyword>
<evidence type="ECO:0000256" key="1">
    <source>
        <dbReference type="SAM" id="MobiDB-lite"/>
    </source>
</evidence>
<feature type="region of interest" description="Disordered" evidence="1">
    <location>
        <begin position="393"/>
        <end position="437"/>
    </location>
</feature>
<feature type="region of interest" description="Disordered" evidence="1">
    <location>
        <begin position="133"/>
        <end position="175"/>
    </location>
</feature>
<feature type="compositionally biased region" description="Basic residues" evidence="1">
    <location>
        <begin position="1"/>
        <end position="23"/>
    </location>
</feature>
<proteinExistence type="predicted"/>
<evidence type="ECO:0000313" key="3">
    <source>
        <dbReference type="Proteomes" id="UP000184300"/>
    </source>
</evidence>
<protein>
    <submittedName>
        <fullName evidence="2">Uncharacterized protein</fullName>
    </submittedName>
</protein>
<feature type="region of interest" description="Disordered" evidence="1">
    <location>
        <begin position="1"/>
        <end position="49"/>
    </location>
</feature>
<accession>A0A1L9VLI4</accession>
<dbReference type="Proteomes" id="UP000184300">
    <property type="component" value="Unassembled WGS sequence"/>
</dbReference>
<reference evidence="3" key="1">
    <citation type="journal article" date="2017" name="Genome Biol.">
        <title>Comparative genomics reveals high biological diversity and specific adaptations in the industrially and medically important fungal genus Aspergillus.</title>
        <authorList>
            <person name="de Vries R.P."/>
            <person name="Riley R."/>
            <person name="Wiebenga A."/>
            <person name="Aguilar-Osorio G."/>
            <person name="Amillis S."/>
            <person name="Uchima C.A."/>
            <person name="Anderluh G."/>
            <person name="Asadollahi M."/>
            <person name="Askin M."/>
            <person name="Barry K."/>
            <person name="Battaglia E."/>
            <person name="Bayram O."/>
            <person name="Benocci T."/>
            <person name="Braus-Stromeyer S.A."/>
            <person name="Caldana C."/>
            <person name="Canovas D."/>
            <person name="Cerqueira G.C."/>
            <person name="Chen F."/>
            <person name="Chen W."/>
            <person name="Choi C."/>
            <person name="Clum A."/>
            <person name="Dos Santos R.A."/>
            <person name="Damasio A.R."/>
            <person name="Diallinas G."/>
            <person name="Emri T."/>
            <person name="Fekete E."/>
            <person name="Flipphi M."/>
            <person name="Freyberg S."/>
            <person name="Gallo A."/>
            <person name="Gournas C."/>
            <person name="Habgood R."/>
            <person name="Hainaut M."/>
            <person name="Harispe M.L."/>
            <person name="Henrissat B."/>
            <person name="Hilden K.S."/>
            <person name="Hope R."/>
            <person name="Hossain A."/>
            <person name="Karabika E."/>
            <person name="Karaffa L."/>
            <person name="Karanyi Z."/>
            <person name="Krasevec N."/>
            <person name="Kuo A."/>
            <person name="Kusch H."/>
            <person name="LaButti K."/>
            <person name="Lagendijk E.L."/>
            <person name="Lapidus A."/>
            <person name="Levasseur A."/>
            <person name="Lindquist E."/>
            <person name="Lipzen A."/>
            <person name="Logrieco A.F."/>
            <person name="MacCabe A."/>
            <person name="Maekelae M.R."/>
            <person name="Malavazi I."/>
            <person name="Melin P."/>
            <person name="Meyer V."/>
            <person name="Mielnichuk N."/>
            <person name="Miskei M."/>
            <person name="Molnar A.P."/>
            <person name="Mule G."/>
            <person name="Ngan C.Y."/>
            <person name="Orejas M."/>
            <person name="Orosz E."/>
            <person name="Ouedraogo J.P."/>
            <person name="Overkamp K.M."/>
            <person name="Park H.-S."/>
            <person name="Perrone G."/>
            <person name="Piumi F."/>
            <person name="Punt P.J."/>
            <person name="Ram A.F."/>
            <person name="Ramon A."/>
            <person name="Rauscher S."/>
            <person name="Record E."/>
            <person name="Riano-Pachon D.M."/>
            <person name="Robert V."/>
            <person name="Roehrig J."/>
            <person name="Ruller R."/>
            <person name="Salamov A."/>
            <person name="Salih N.S."/>
            <person name="Samson R.A."/>
            <person name="Sandor E."/>
            <person name="Sanguinetti M."/>
            <person name="Schuetze T."/>
            <person name="Sepcic K."/>
            <person name="Shelest E."/>
            <person name="Sherlock G."/>
            <person name="Sophianopoulou V."/>
            <person name="Squina F.M."/>
            <person name="Sun H."/>
            <person name="Susca A."/>
            <person name="Todd R.B."/>
            <person name="Tsang A."/>
            <person name="Unkles S.E."/>
            <person name="van de Wiele N."/>
            <person name="van Rossen-Uffink D."/>
            <person name="Oliveira J.V."/>
            <person name="Vesth T.C."/>
            <person name="Visser J."/>
            <person name="Yu J.-H."/>
            <person name="Zhou M."/>
            <person name="Andersen M.R."/>
            <person name="Archer D.B."/>
            <person name="Baker S.E."/>
            <person name="Benoit I."/>
            <person name="Brakhage A.A."/>
            <person name="Braus G.H."/>
            <person name="Fischer R."/>
            <person name="Frisvad J.C."/>
            <person name="Goldman G.H."/>
            <person name="Houbraken J."/>
            <person name="Oakley B."/>
            <person name="Pocsi I."/>
            <person name="Scazzocchio C."/>
            <person name="Seiboth B."/>
            <person name="vanKuyk P.A."/>
            <person name="Wortman J."/>
            <person name="Dyer P.S."/>
            <person name="Grigoriev I.V."/>
        </authorList>
    </citation>
    <scope>NUCLEOTIDE SEQUENCE [LARGE SCALE GENOMIC DNA]</scope>
    <source>
        <strain evidence="3">CBS 516.65</strain>
    </source>
</reference>
<sequence length="512" mass="55365">MVHKSSARVPMPKRRQKRRKRQRTAISDQTNIRNRDLEKRSANGDSKENFCEEVEPNKYAASIVKQKELEEILKNVTQGNLRQYSIFITNLCAIAKFCLERTPSLLPEVEAYMGKHEESGHALLTFILEGPHSSLIPQKDPPSPWKKTSSKGPATEPNPAKQQPEASSSGTPVGQQQSVIMACLKGAEGQSSCPDRPPQAIQTDPTGLTGAVQRPAPAYSAPIHQQTYQQPLQEHTLNGQMSPTQGAAGLNFTSYRQQPPLELTTASEPALVPALGEQNPLPTGQFPSTVQPGKVSQYASNAVHQGSSNTAQLFPASSTVQQAPHDSHPVVNHGAQPVMAQPFEMHDAEQSHATPLNFAPKQPQTPATHPASIQVDDDPLASLGWAIDGQSQVPPLTMQSKQGPAVLNSSAQQPTTFPSGPQRTTNPPSSTQISNQATAPVQQGNIAYPTQALFQAHGQPETLHMLARSFVTQPQTGTAPNPLWSGPSQEGYCDGSAQHHYQQTPSTWQTMP</sequence>
<dbReference type="RefSeq" id="XP_022401452.1">
    <property type="nucleotide sequence ID" value="XM_022544536.1"/>
</dbReference>
<feature type="compositionally biased region" description="Basic and acidic residues" evidence="1">
    <location>
        <begin position="33"/>
        <end position="49"/>
    </location>
</feature>
<feature type="compositionally biased region" description="Polar residues" evidence="1">
    <location>
        <begin position="499"/>
        <end position="512"/>
    </location>
</feature>
<evidence type="ECO:0000313" key="2">
    <source>
        <dbReference type="EMBL" id="OJJ84754.1"/>
    </source>
</evidence>
<dbReference type="AlphaFoldDB" id="A0A1L9VLI4"/>
<feature type="compositionally biased region" description="Polar residues" evidence="1">
    <location>
        <begin position="160"/>
        <end position="175"/>
    </location>
</feature>